<organism evidence="1 2">
    <name type="scientific">Persea americana</name>
    <name type="common">Avocado</name>
    <dbReference type="NCBI Taxonomy" id="3435"/>
    <lineage>
        <taxon>Eukaryota</taxon>
        <taxon>Viridiplantae</taxon>
        <taxon>Streptophyta</taxon>
        <taxon>Embryophyta</taxon>
        <taxon>Tracheophyta</taxon>
        <taxon>Spermatophyta</taxon>
        <taxon>Magnoliopsida</taxon>
        <taxon>Magnoliidae</taxon>
        <taxon>Laurales</taxon>
        <taxon>Lauraceae</taxon>
        <taxon>Persea</taxon>
    </lineage>
</organism>
<evidence type="ECO:0000313" key="2">
    <source>
        <dbReference type="Proteomes" id="UP001234297"/>
    </source>
</evidence>
<dbReference type="Proteomes" id="UP001234297">
    <property type="component" value="Chromosome 9"/>
</dbReference>
<accession>A0ACC2KGK9</accession>
<evidence type="ECO:0000313" key="1">
    <source>
        <dbReference type="EMBL" id="KAJ8620117.1"/>
    </source>
</evidence>
<proteinExistence type="predicted"/>
<sequence>MYKETFLTHYYEIANLDHHQRWDPQEFHYICAEWNLGGFPVWLKYIPGISFRTDNEPFKQYMAGFAKKIVEMMKAESLFEPQGGPIIMSQVIAQLIMVFSLDLFLIMVHVIFSEQMRRAVTHLPIIFRDGFTLLL</sequence>
<keyword evidence="2" id="KW-1185">Reference proteome</keyword>
<name>A0ACC2KGK9_PERAE</name>
<reference evidence="1 2" key="1">
    <citation type="journal article" date="2022" name="Hortic Res">
        <title>A haplotype resolved chromosomal level avocado genome allows analysis of novel avocado genes.</title>
        <authorList>
            <person name="Nath O."/>
            <person name="Fletcher S.J."/>
            <person name="Hayward A."/>
            <person name="Shaw L.M."/>
            <person name="Masouleh A.K."/>
            <person name="Furtado A."/>
            <person name="Henry R.J."/>
            <person name="Mitter N."/>
        </authorList>
    </citation>
    <scope>NUCLEOTIDE SEQUENCE [LARGE SCALE GENOMIC DNA]</scope>
    <source>
        <strain evidence="2">cv. Hass</strain>
    </source>
</reference>
<comment type="caution">
    <text evidence="1">The sequence shown here is derived from an EMBL/GenBank/DDBJ whole genome shotgun (WGS) entry which is preliminary data.</text>
</comment>
<dbReference type="EMBL" id="CM056817">
    <property type="protein sequence ID" value="KAJ8620117.1"/>
    <property type="molecule type" value="Genomic_DNA"/>
</dbReference>
<gene>
    <name evidence="1" type="ORF">MRB53_028646</name>
</gene>
<protein>
    <submittedName>
        <fullName evidence="1">Uncharacterized protein</fullName>
    </submittedName>
</protein>